<feature type="transmembrane region" description="Helical" evidence="1">
    <location>
        <begin position="28"/>
        <end position="47"/>
    </location>
</feature>
<feature type="transmembrane region" description="Helical" evidence="1">
    <location>
        <begin position="107"/>
        <end position="129"/>
    </location>
</feature>
<keyword evidence="4" id="KW-1185">Reference proteome</keyword>
<evidence type="ECO:0000313" key="4">
    <source>
        <dbReference type="Proteomes" id="UP000716906"/>
    </source>
</evidence>
<dbReference type="Proteomes" id="UP000716906">
    <property type="component" value="Unassembled WGS sequence"/>
</dbReference>
<keyword evidence="1" id="KW-1133">Transmembrane helix</keyword>
<dbReference type="PANTHER" id="PTHR36834">
    <property type="entry name" value="MEMBRANE PROTEIN-RELATED"/>
    <property type="match status" value="1"/>
</dbReference>
<evidence type="ECO:0000256" key="1">
    <source>
        <dbReference type="SAM" id="Phobius"/>
    </source>
</evidence>
<proteinExistence type="predicted"/>
<feature type="domain" description="VanZ-like" evidence="2">
    <location>
        <begin position="34"/>
        <end position="147"/>
    </location>
</feature>
<feature type="transmembrane region" description="Helical" evidence="1">
    <location>
        <begin position="135"/>
        <end position="154"/>
    </location>
</feature>
<name>A0ABS2E938_9FIRM</name>
<accession>A0ABS2E938</accession>
<reference evidence="3 4" key="1">
    <citation type="journal article" date="2021" name="Sci. Rep.">
        <title>The distribution of antibiotic resistance genes in chicken gut microbiota commensals.</title>
        <authorList>
            <person name="Juricova H."/>
            <person name="Matiasovicova J."/>
            <person name="Kubasova T."/>
            <person name="Cejkova D."/>
            <person name="Rychlik I."/>
        </authorList>
    </citation>
    <scope>NUCLEOTIDE SEQUENCE [LARGE SCALE GENOMIC DNA]</scope>
    <source>
        <strain evidence="3 4">An773</strain>
    </source>
</reference>
<keyword evidence="1" id="KW-0812">Transmembrane</keyword>
<sequence length="170" mass="18512">MFFGILLVAGAAFLLAAAGSHRIRKSQAAGMMAMLVYIVVVLGSTVFTREVSERQCELIPLWSWRAVLSEHDWALLQEIMLNCVMLAPAGLLLPFAAGKKVRLRAGILLGILLSGVIEVSQFLFMRGLFEWDDMFHNTLGCVLGCAVSNALLAFRESRRAGDPSEGGAKE</sequence>
<protein>
    <submittedName>
        <fullName evidence="3">VanZ family protein</fullName>
    </submittedName>
</protein>
<dbReference type="EMBL" id="JACLYY010000007">
    <property type="protein sequence ID" value="MBM6738130.1"/>
    <property type="molecule type" value="Genomic_DNA"/>
</dbReference>
<comment type="caution">
    <text evidence="3">The sequence shown here is derived from an EMBL/GenBank/DDBJ whole genome shotgun (WGS) entry which is preliminary data.</text>
</comment>
<keyword evidence="1" id="KW-0472">Membrane</keyword>
<organism evidence="3 4">
    <name type="scientific">Faecalicatena fissicatena</name>
    <dbReference type="NCBI Taxonomy" id="290055"/>
    <lineage>
        <taxon>Bacteria</taxon>
        <taxon>Bacillati</taxon>
        <taxon>Bacillota</taxon>
        <taxon>Clostridia</taxon>
        <taxon>Lachnospirales</taxon>
        <taxon>Lachnospiraceae</taxon>
        <taxon>Faecalicatena</taxon>
    </lineage>
</organism>
<dbReference type="PANTHER" id="PTHR36834:SF1">
    <property type="entry name" value="INTEGRAL MEMBRANE PROTEIN"/>
    <property type="match status" value="1"/>
</dbReference>
<dbReference type="InterPro" id="IPR053150">
    <property type="entry name" value="Teicoplanin_resist-assoc"/>
</dbReference>
<evidence type="ECO:0000313" key="3">
    <source>
        <dbReference type="EMBL" id="MBM6738130.1"/>
    </source>
</evidence>
<dbReference type="Pfam" id="PF04892">
    <property type="entry name" value="VanZ"/>
    <property type="match status" value="1"/>
</dbReference>
<evidence type="ECO:0000259" key="2">
    <source>
        <dbReference type="Pfam" id="PF04892"/>
    </source>
</evidence>
<gene>
    <name evidence="3" type="ORF">H7U36_08475</name>
</gene>
<dbReference type="InterPro" id="IPR006976">
    <property type="entry name" value="VanZ-like"/>
</dbReference>